<dbReference type="STRING" id="946677.SAMN05444484_104290"/>
<dbReference type="SUPFAM" id="SSF53756">
    <property type="entry name" value="UDP-Glycosyltransferase/glycogen phosphorylase"/>
    <property type="match status" value="1"/>
</dbReference>
<organism evidence="1 2">
    <name type="scientific">Flavobacterium chilense</name>
    <dbReference type="NCBI Taxonomy" id="946677"/>
    <lineage>
        <taxon>Bacteria</taxon>
        <taxon>Pseudomonadati</taxon>
        <taxon>Bacteroidota</taxon>
        <taxon>Flavobacteriia</taxon>
        <taxon>Flavobacteriales</taxon>
        <taxon>Flavobacteriaceae</taxon>
        <taxon>Flavobacterium</taxon>
    </lineage>
</organism>
<protein>
    <recommendedName>
        <fullName evidence="3">CDP-Glycerol:Poly(Glycerophosphate) glycerophosphotransferase</fullName>
    </recommendedName>
</protein>
<gene>
    <name evidence="1" type="ORF">SAMN05444484_104290</name>
</gene>
<evidence type="ECO:0008006" key="3">
    <source>
        <dbReference type="Google" id="ProtNLM"/>
    </source>
</evidence>
<proteinExistence type="predicted"/>
<dbReference type="Gene3D" id="3.40.50.12580">
    <property type="match status" value="1"/>
</dbReference>
<dbReference type="InterPro" id="IPR043148">
    <property type="entry name" value="TagF_C"/>
</dbReference>
<accession>A0A1M7GQB2</accession>
<evidence type="ECO:0000313" key="1">
    <source>
        <dbReference type="EMBL" id="SHM18057.1"/>
    </source>
</evidence>
<dbReference type="RefSeq" id="WP_068843854.1">
    <property type="nucleotide sequence ID" value="NZ_FRBT01000004.1"/>
</dbReference>
<reference evidence="2" key="1">
    <citation type="submission" date="2016-11" db="EMBL/GenBank/DDBJ databases">
        <authorList>
            <person name="Varghese N."/>
            <person name="Submissions S."/>
        </authorList>
    </citation>
    <scope>NUCLEOTIDE SEQUENCE [LARGE SCALE GENOMIC DNA]</scope>
    <source>
        <strain evidence="2">DSM 24724</strain>
    </source>
</reference>
<keyword evidence="2" id="KW-1185">Reference proteome</keyword>
<evidence type="ECO:0000313" key="2">
    <source>
        <dbReference type="Proteomes" id="UP000184028"/>
    </source>
</evidence>
<sequence>MKNLGVVITDGVGFRNYILSDFIQEAKANFNEVIIFSCLPKTVYKDFDLNCKIIELEVFEESFYTWFFRKAKEVTHLQLHAKGNFGIADNLNITKSKARNPRGYATRFIHHYSKVFHSENGILQYNKWQQQTFKSNTITKQYIELLKENNISLLFFTHQRPPFIAPLIYAAEKLKIKTSAFIFSWDNLASKGRMAGNFDFYLVWSNLMKQELLTFYQSIKENQVNVVGTPQFEPYVLNKYGYDKETFHKRFKIDNNKPIIFFTCNDASSENDPIYLEILAEFIAQQKLVKEVNLIVRTSPAEEPTRFKNNIEKYPFIIWNFPDWNISREGHQEAWTQRVPSVADLNDLKSLLQHCDLSINVLSTITLDAFIFDKQVINPVFGSETNGWFDDQKFLKYEHLSKLVDSDSTDIVKNEEEYLEAINRVLNHIDLKKEKRAKFIELQIGGSLQGTSKRIAQTLLKWA</sequence>
<dbReference type="AlphaFoldDB" id="A0A1M7GQB2"/>
<dbReference type="OrthoDB" id="913551at2"/>
<dbReference type="EMBL" id="FRBT01000004">
    <property type="protein sequence ID" value="SHM18057.1"/>
    <property type="molecule type" value="Genomic_DNA"/>
</dbReference>
<dbReference type="Proteomes" id="UP000184028">
    <property type="component" value="Unassembled WGS sequence"/>
</dbReference>
<name>A0A1M7GQB2_9FLAO</name>